<dbReference type="PANTHER" id="PTHR46060:SF2">
    <property type="entry name" value="HISTONE-LYSINE N-METHYLTRANSFERASE SETMAR"/>
    <property type="match status" value="1"/>
</dbReference>
<dbReference type="InterPro" id="IPR041426">
    <property type="entry name" value="Mos1_HTH"/>
</dbReference>
<evidence type="ECO:0000259" key="1">
    <source>
        <dbReference type="Pfam" id="PF17906"/>
    </source>
</evidence>
<dbReference type="PANTHER" id="PTHR46060">
    <property type="entry name" value="MARINER MOS1 TRANSPOSASE-LIKE PROTEIN"/>
    <property type="match status" value="1"/>
</dbReference>
<proteinExistence type="predicted"/>
<dbReference type="GO" id="GO:0005634">
    <property type="term" value="C:nucleus"/>
    <property type="evidence" value="ECO:0007669"/>
    <property type="project" value="TreeGrafter"/>
</dbReference>
<name>A0A8X6R812_TRICX</name>
<dbReference type="GO" id="GO:0000014">
    <property type="term" value="F:single-stranded DNA endodeoxyribonuclease activity"/>
    <property type="evidence" value="ECO:0007669"/>
    <property type="project" value="TreeGrafter"/>
</dbReference>
<protein>
    <submittedName>
        <fullName evidence="2">Histone-lysine N-methyltransferase SETMAR-like protein</fullName>
    </submittedName>
</protein>
<dbReference type="Pfam" id="PF17906">
    <property type="entry name" value="HTH_48"/>
    <property type="match status" value="1"/>
</dbReference>
<dbReference type="GO" id="GO:0031297">
    <property type="term" value="P:replication fork processing"/>
    <property type="evidence" value="ECO:0007669"/>
    <property type="project" value="TreeGrafter"/>
</dbReference>
<dbReference type="GO" id="GO:0003690">
    <property type="term" value="F:double-stranded DNA binding"/>
    <property type="evidence" value="ECO:0007669"/>
    <property type="project" value="TreeGrafter"/>
</dbReference>
<dbReference type="Gene3D" id="1.10.10.1450">
    <property type="match status" value="1"/>
</dbReference>
<dbReference type="GO" id="GO:0003697">
    <property type="term" value="F:single-stranded DNA binding"/>
    <property type="evidence" value="ECO:0007669"/>
    <property type="project" value="TreeGrafter"/>
</dbReference>
<keyword evidence="3" id="KW-1185">Reference proteome</keyword>
<dbReference type="GO" id="GO:0015074">
    <property type="term" value="P:DNA integration"/>
    <property type="evidence" value="ECO:0007669"/>
    <property type="project" value="TreeGrafter"/>
</dbReference>
<organism evidence="2 3">
    <name type="scientific">Trichonephila clavipes</name>
    <name type="common">Golden silk orbweaver</name>
    <name type="synonym">Nephila clavipes</name>
    <dbReference type="NCBI Taxonomy" id="2585209"/>
    <lineage>
        <taxon>Eukaryota</taxon>
        <taxon>Metazoa</taxon>
        <taxon>Ecdysozoa</taxon>
        <taxon>Arthropoda</taxon>
        <taxon>Chelicerata</taxon>
        <taxon>Arachnida</taxon>
        <taxon>Araneae</taxon>
        <taxon>Araneomorphae</taxon>
        <taxon>Entelegynae</taxon>
        <taxon>Araneoidea</taxon>
        <taxon>Nephilidae</taxon>
        <taxon>Trichonephila</taxon>
    </lineage>
</organism>
<dbReference type="GO" id="GO:0044774">
    <property type="term" value="P:mitotic DNA integrity checkpoint signaling"/>
    <property type="evidence" value="ECO:0007669"/>
    <property type="project" value="TreeGrafter"/>
</dbReference>
<dbReference type="GO" id="GO:0042800">
    <property type="term" value="F:histone H3K4 methyltransferase activity"/>
    <property type="evidence" value="ECO:0007669"/>
    <property type="project" value="TreeGrafter"/>
</dbReference>
<dbReference type="GO" id="GO:0000793">
    <property type="term" value="C:condensed chromosome"/>
    <property type="evidence" value="ECO:0007669"/>
    <property type="project" value="TreeGrafter"/>
</dbReference>
<gene>
    <name evidence="2" type="primary">B4U79_13302</name>
    <name evidence="2" type="ORF">TNCV_1339141</name>
</gene>
<accession>A0A8X6R812</accession>
<dbReference type="EMBL" id="BMAU01021069">
    <property type="protein sequence ID" value="GFX89215.1"/>
    <property type="molecule type" value="Genomic_DNA"/>
</dbReference>
<dbReference type="GO" id="GO:0046975">
    <property type="term" value="F:histone H3K36 methyltransferase activity"/>
    <property type="evidence" value="ECO:0007669"/>
    <property type="project" value="TreeGrafter"/>
</dbReference>
<dbReference type="AlphaFoldDB" id="A0A8X6R812"/>
<dbReference type="GO" id="GO:0000729">
    <property type="term" value="P:DNA double-strand break processing"/>
    <property type="evidence" value="ECO:0007669"/>
    <property type="project" value="TreeGrafter"/>
</dbReference>
<comment type="caution">
    <text evidence="2">The sequence shown here is derived from an EMBL/GenBank/DDBJ whole genome shotgun (WGS) entry which is preliminary data.</text>
</comment>
<evidence type="ECO:0000313" key="2">
    <source>
        <dbReference type="EMBL" id="GFX89215.1"/>
    </source>
</evidence>
<dbReference type="GO" id="GO:0006303">
    <property type="term" value="P:double-strand break repair via nonhomologous end joining"/>
    <property type="evidence" value="ECO:0007669"/>
    <property type="project" value="TreeGrafter"/>
</dbReference>
<dbReference type="InterPro" id="IPR052709">
    <property type="entry name" value="Transposase-MT_Hybrid"/>
</dbReference>
<evidence type="ECO:0000313" key="3">
    <source>
        <dbReference type="Proteomes" id="UP000887159"/>
    </source>
</evidence>
<reference evidence="2" key="1">
    <citation type="submission" date="2020-08" db="EMBL/GenBank/DDBJ databases">
        <title>Multicomponent nature underlies the extraordinary mechanical properties of spider dragline silk.</title>
        <authorList>
            <person name="Kono N."/>
            <person name="Nakamura H."/>
            <person name="Mori M."/>
            <person name="Yoshida Y."/>
            <person name="Ohtoshi R."/>
            <person name="Malay A.D."/>
            <person name="Moran D.A.P."/>
            <person name="Tomita M."/>
            <person name="Numata K."/>
            <person name="Arakawa K."/>
        </authorList>
    </citation>
    <scope>NUCLEOTIDE SEQUENCE</scope>
</reference>
<sequence>MMGRISICEALTKRDEIDPFLKRMVTGEEKWITYTRQYCAKTIMVEAAQTVAKPRLTSRKIIKMECEVQKNDHFRHLFAFNRGSKAARKILNVDGESAVAERTARDWYVKFINGYLDLKDAPYSGR</sequence>
<feature type="domain" description="Mos1 transposase HTH" evidence="1">
    <location>
        <begin position="77"/>
        <end position="114"/>
    </location>
</feature>
<dbReference type="GO" id="GO:0044547">
    <property type="term" value="F:DNA topoisomerase binding"/>
    <property type="evidence" value="ECO:0007669"/>
    <property type="project" value="TreeGrafter"/>
</dbReference>
<dbReference type="GO" id="GO:0035861">
    <property type="term" value="C:site of double-strand break"/>
    <property type="evidence" value="ECO:0007669"/>
    <property type="project" value="TreeGrafter"/>
</dbReference>
<dbReference type="Proteomes" id="UP000887159">
    <property type="component" value="Unassembled WGS sequence"/>
</dbReference>